<comment type="caution">
    <text evidence="1">The sequence shown here is derived from an EMBL/GenBank/DDBJ whole genome shotgun (WGS) entry which is preliminary data.</text>
</comment>
<dbReference type="InterPro" id="IPR043504">
    <property type="entry name" value="Peptidase_S1_PA_chymotrypsin"/>
</dbReference>
<dbReference type="RefSeq" id="WP_076416199.1">
    <property type="nucleotide sequence ID" value="NZ_AP028040.1"/>
</dbReference>
<reference evidence="1 2" key="1">
    <citation type="submission" date="2016-09" db="EMBL/GenBank/DDBJ databases">
        <title>Phylogenomics of Achromobacter.</title>
        <authorList>
            <person name="Jeukens J."/>
            <person name="Freschi L."/>
            <person name="Vincent A.T."/>
            <person name="Emond-Rheault J.-G."/>
            <person name="Kukavica-Ibrulj I."/>
            <person name="Charette S.J."/>
            <person name="Levesque R.C."/>
        </authorList>
    </citation>
    <scope>NUCLEOTIDE SEQUENCE [LARGE SCALE GENOMIC DNA]</scope>
    <source>
        <strain evidence="1 2">AUS488</strain>
    </source>
</reference>
<organism evidence="1 2">
    <name type="scientific">Alcaligenes xylosoxydans xylosoxydans</name>
    <name type="common">Achromobacter xylosoxidans</name>
    <dbReference type="NCBI Taxonomy" id="85698"/>
    <lineage>
        <taxon>Bacteria</taxon>
        <taxon>Pseudomonadati</taxon>
        <taxon>Pseudomonadota</taxon>
        <taxon>Betaproteobacteria</taxon>
        <taxon>Burkholderiales</taxon>
        <taxon>Alcaligenaceae</taxon>
        <taxon>Achromobacter</taxon>
    </lineage>
</organism>
<dbReference type="Pfam" id="PF13365">
    <property type="entry name" value="Trypsin_2"/>
    <property type="match status" value="1"/>
</dbReference>
<dbReference type="Gene3D" id="2.40.10.10">
    <property type="entry name" value="Trypsin-like serine proteases"/>
    <property type="match status" value="2"/>
</dbReference>
<proteinExistence type="predicted"/>
<dbReference type="Proteomes" id="UP000187251">
    <property type="component" value="Unassembled WGS sequence"/>
</dbReference>
<accession>A0A1R1JK74</accession>
<evidence type="ECO:0000313" key="1">
    <source>
        <dbReference type="EMBL" id="OMG76159.1"/>
    </source>
</evidence>
<name>A0A1R1JK74_ALCXX</name>
<evidence type="ECO:0008006" key="3">
    <source>
        <dbReference type="Google" id="ProtNLM"/>
    </source>
</evidence>
<dbReference type="AlphaFoldDB" id="A0A1R1JK74"/>
<dbReference type="InterPro" id="IPR009003">
    <property type="entry name" value="Peptidase_S1_PA"/>
</dbReference>
<dbReference type="EMBL" id="MJMN01000064">
    <property type="protein sequence ID" value="OMG76159.1"/>
    <property type="molecule type" value="Genomic_DNA"/>
</dbReference>
<sequence>MTRVYARNGRPVFVNGWPRASGTRMRRRPPRKLARGLGACLLLSAGLIAGPAMAQTGGLAGLETSGREAAQERLKIGIGQLREAGPGAMGSIALPASTSMIVNGAAYLPAFSISSFQSGQLPPGSDWSMGVNAAVEKTLARVSPQAYMVPCETAKPEDPADKARLEATRPSFIWCSENKATGTAPPRGSKVVIPTADALQRFHGYLLRCASTINEMGGAIRVIESKGFRAPNTLLIQRYIACSAGWRDLPPKQQQWIERRLFVIGIKPQNNTIGELPCTGLALRPDLIVTARHCFFPGDVGNRPGAGVSPSNVRAFFIGRPGIFVQARELLDADGNSLSKRTQQDYIGREDIAFIKLATPVDLAGTSDALLAAPLPEGGKAITDVIIAGFHSQITTDPSQQIAQNGGAAVRYDNSGGCMVVRFNNARCYFHTCQTGPGVSGAPILKFREEAGAMRAYLLGIHTGTRHSQRLCQGTPDTGSQSDWDMAAVNVAEFPVGKLFEK</sequence>
<gene>
    <name evidence="1" type="ORF">BIZ92_17890</name>
</gene>
<protein>
    <recommendedName>
        <fullName evidence="3">Serine protease</fullName>
    </recommendedName>
</protein>
<evidence type="ECO:0000313" key="2">
    <source>
        <dbReference type="Proteomes" id="UP000187251"/>
    </source>
</evidence>
<dbReference type="SUPFAM" id="SSF50494">
    <property type="entry name" value="Trypsin-like serine proteases"/>
    <property type="match status" value="1"/>
</dbReference>
<dbReference type="OrthoDB" id="267336at2"/>